<dbReference type="EMBL" id="CP076544">
    <property type="protein sequence ID" value="QWS34892.1"/>
    <property type="molecule type" value="Genomic_DNA"/>
</dbReference>
<evidence type="ECO:0000313" key="1">
    <source>
        <dbReference type="EMBL" id="QWS34892.1"/>
    </source>
</evidence>
<gene>
    <name evidence="1" type="ORF">KM842_07145</name>
</gene>
<dbReference type="Proteomes" id="UP000681794">
    <property type="component" value="Chromosome"/>
</dbReference>
<evidence type="ECO:0000313" key="2">
    <source>
        <dbReference type="Proteomes" id="UP000681794"/>
    </source>
</evidence>
<proteinExistence type="predicted"/>
<sequence length="149" mass="15492">MSANGTTGSAFGPGAEDAVPNDAGELRRRMSESAEGFLGSAAWVPWKTDGADGDPEDGSVAHVVIRDRQFVPVFTDPSELRTSLPGLEARATPMAELVSALPEEFGIVVDPTSAQAANFLQADVIAGLREGMHRGVPTDDDAPSDSDPA</sequence>
<reference evidence="1" key="1">
    <citation type="submission" date="2021-06" db="EMBL/GenBank/DDBJ databases">
        <authorList>
            <person name="Ellington A.J."/>
            <person name="Bryan N.C."/>
            <person name="Christner B.C."/>
            <person name="Reisch C.R."/>
        </authorList>
    </citation>
    <scope>NUCLEOTIDE SEQUENCE</scope>
    <source>
        <strain evidence="1">L6-1</strain>
    </source>
</reference>
<name>A0ACD1E877_9MICO</name>
<accession>A0ACD1E877</accession>
<keyword evidence="2" id="KW-1185">Reference proteome</keyword>
<protein>
    <submittedName>
        <fullName evidence="1">SseB family protein</fullName>
    </submittedName>
</protein>
<organism evidence="1 2">
    <name type="scientific">Curtobacterium aetherium</name>
    <dbReference type="NCBI Taxonomy" id="2841594"/>
    <lineage>
        <taxon>Bacteria</taxon>
        <taxon>Bacillati</taxon>
        <taxon>Actinomycetota</taxon>
        <taxon>Actinomycetes</taxon>
        <taxon>Micrococcales</taxon>
        <taxon>Microbacteriaceae</taxon>
        <taxon>Curtobacterium</taxon>
    </lineage>
</organism>